<dbReference type="CDD" id="cd17574">
    <property type="entry name" value="REC_OmpR"/>
    <property type="match status" value="1"/>
</dbReference>
<dbReference type="InterPro" id="IPR015943">
    <property type="entry name" value="WD40/YVTN_repeat-like_dom_sf"/>
</dbReference>
<keyword evidence="13" id="KW-1185">Reference proteome</keyword>
<dbReference type="GO" id="GO:0003700">
    <property type="term" value="F:DNA-binding transcription factor activity"/>
    <property type="evidence" value="ECO:0007669"/>
    <property type="project" value="InterPro"/>
</dbReference>
<dbReference type="Pfam" id="PF12833">
    <property type="entry name" value="HTH_18"/>
    <property type="match status" value="1"/>
</dbReference>
<dbReference type="OrthoDB" id="9797097at2"/>
<keyword evidence="8" id="KW-0472">Membrane</keyword>
<evidence type="ECO:0000313" key="12">
    <source>
        <dbReference type="EMBL" id="AWV97633.1"/>
    </source>
</evidence>
<dbReference type="PRINTS" id="PR00344">
    <property type="entry name" value="BCTRLSENSOR"/>
</dbReference>
<dbReference type="Gene3D" id="3.30.565.10">
    <property type="entry name" value="Histidine kinase-like ATPase, C-terminal domain"/>
    <property type="match status" value="1"/>
</dbReference>
<dbReference type="SUPFAM" id="SSF46689">
    <property type="entry name" value="Homeodomain-like"/>
    <property type="match status" value="1"/>
</dbReference>
<keyword evidence="8" id="KW-0812">Transmembrane</keyword>
<evidence type="ECO:0000259" key="9">
    <source>
        <dbReference type="PROSITE" id="PS01124"/>
    </source>
</evidence>
<keyword evidence="3 7" id="KW-0597">Phosphoprotein</keyword>
<dbReference type="InterPro" id="IPR036097">
    <property type="entry name" value="HisK_dim/P_sf"/>
</dbReference>
<dbReference type="InterPro" id="IPR003661">
    <property type="entry name" value="HisK_dim/P_dom"/>
</dbReference>
<evidence type="ECO:0000259" key="10">
    <source>
        <dbReference type="PROSITE" id="PS50109"/>
    </source>
</evidence>
<dbReference type="InterPro" id="IPR011006">
    <property type="entry name" value="CheY-like_superfamily"/>
</dbReference>
<evidence type="ECO:0000256" key="4">
    <source>
        <dbReference type="ARBA" id="ARBA00023015"/>
    </source>
</evidence>
<protein>
    <recommendedName>
        <fullName evidence="2">histidine kinase</fullName>
        <ecNumber evidence="2">2.7.13.3</ecNumber>
    </recommendedName>
</protein>
<dbReference type="Gene3D" id="2.60.40.10">
    <property type="entry name" value="Immunoglobulins"/>
    <property type="match status" value="1"/>
</dbReference>
<evidence type="ECO:0000256" key="5">
    <source>
        <dbReference type="ARBA" id="ARBA00023125"/>
    </source>
</evidence>
<dbReference type="Proteomes" id="UP000249873">
    <property type="component" value="Chromosome"/>
</dbReference>
<feature type="domain" description="Response regulatory" evidence="11">
    <location>
        <begin position="1141"/>
        <end position="1256"/>
    </location>
</feature>
<evidence type="ECO:0000256" key="7">
    <source>
        <dbReference type="PROSITE-ProRule" id="PRU00169"/>
    </source>
</evidence>
<dbReference type="Gene3D" id="2.130.10.10">
    <property type="entry name" value="YVTN repeat-like/Quinoprotein amine dehydrogenase"/>
    <property type="match status" value="3"/>
</dbReference>
<dbReference type="KEGG" id="als:DJ013_05425"/>
<dbReference type="SMART" id="SM00388">
    <property type="entry name" value="HisKA"/>
    <property type="match status" value="1"/>
</dbReference>
<dbReference type="InterPro" id="IPR009057">
    <property type="entry name" value="Homeodomain-like_sf"/>
</dbReference>
<dbReference type="GO" id="GO:0000155">
    <property type="term" value="F:phosphorelay sensor kinase activity"/>
    <property type="evidence" value="ECO:0007669"/>
    <property type="project" value="InterPro"/>
</dbReference>
<dbReference type="FunFam" id="3.40.50.2300:FF:000138">
    <property type="entry name" value="Two-component system sensor histidine kinase/response regulator"/>
    <property type="match status" value="1"/>
</dbReference>
<dbReference type="SMART" id="SM00448">
    <property type="entry name" value="REC"/>
    <property type="match status" value="1"/>
</dbReference>
<keyword evidence="4" id="KW-0805">Transcription regulation</keyword>
<evidence type="ECO:0000259" key="11">
    <source>
        <dbReference type="PROSITE" id="PS50110"/>
    </source>
</evidence>
<dbReference type="Pfam" id="PF00072">
    <property type="entry name" value="Response_reg"/>
    <property type="match status" value="1"/>
</dbReference>
<dbReference type="GO" id="GO:0043565">
    <property type="term" value="F:sequence-specific DNA binding"/>
    <property type="evidence" value="ECO:0007669"/>
    <property type="project" value="InterPro"/>
</dbReference>
<feature type="domain" description="HTH araC/xylS-type" evidence="9">
    <location>
        <begin position="1289"/>
        <end position="1388"/>
    </location>
</feature>
<dbReference type="InterPro" id="IPR004358">
    <property type="entry name" value="Sig_transdc_His_kin-like_C"/>
</dbReference>
<dbReference type="InterPro" id="IPR003594">
    <property type="entry name" value="HATPase_dom"/>
</dbReference>
<keyword evidence="8" id="KW-1133">Transmembrane helix</keyword>
<dbReference type="SMART" id="SM00387">
    <property type="entry name" value="HATPase_c"/>
    <property type="match status" value="1"/>
</dbReference>
<dbReference type="InterPro" id="IPR001789">
    <property type="entry name" value="Sig_transdc_resp-reg_receiver"/>
</dbReference>
<dbReference type="InterPro" id="IPR013783">
    <property type="entry name" value="Ig-like_fold"/>
</dbReference>
<dbReference type="SUPFAM" id="SSF47384">
    <property type="entry name" value="Homodimeric domain of signal transducing histidine kinase"/>
    <property type="match status" value="1"/>
</dbReference>
<reference evidence="12 13" key="1">
    <citation type="submission" date="2018-05" db="EMBL/GenBank/DDBJ databases">
        <title>Complete genome sequence of Arcticibacterium luteifluviistationis SM1504T, a cytophagaceae bacterium isolated from Arctic surface seawater.</title>
        <authorList>
            <person name="Li Y."/>
            <person name="Qin Q.-L."/>
        </authorList>
    </citation>
    <scope>NUCLEOTIDE SEQUENCE [LARGE SCALE GENOMIC DNA]</scope>
    <source>
        <strain evidence="12 13">SM1504</strain>
    </source>
</reference>
<feature type="domain" description="Histidine kinase" evidence="10">
    <location>
        <begin position="858"/>
        <end position="1089"/>
    </location>
</feature>
<dbReference type="InterPro" id="IPR011123">
    <property type="entry name" value="Y_Y_Y"/>
</dbReference>
<name>A0A2Z4G9N9_9BACT</name>
<feature type="transmembrane region" description="Helical" evidence="8">
    <location>
        <begin position="815"/>
        <end position="836"/>
    </location>
</feature>
<dbReference type="InterPro" id="IPR018060">
    <property type="entry name" value="HTH_AraC"/>
</dbReference>
<keyword evidence="12" id="KW-0808">Transferase</keyword>
<keyword evidence="12" id="KW-0418">Kinase</keyword>
<dbReference type="InterPro" id="IPR005467">
    <property type="entry name" value="His_kinase_dom"/>
</dbReference>
<proteinExistence type="predicted"/>
<organism evidence="12 13">
    <name type="scientific">Arcticibacterium luteifluviistationis</name>
    <dbReference type="NCBI Taxonomy" id="1784714"/>
    <lineage>
        <taxon>Bacteria</taxon>
        <taxon>Pseudomonadati</taxon>
        <taxon>Bacteroidota</taxon>
        <taxon>Cytophagia</taxon>
        <taxon>Cytophagales</taxon>
        <taxon>Leadbetterellaceae</taxon>
        <taxon>Arcticibacterium</taxon>
    </lineage>
</organism>
<dbReference type="Pfam" id="PF07494">
    <property type="entry name" value="Reg_prop"/>
    <property type="match status" value="2"/>
</dbReference>
<dbReference type="SUPFAM" id="SSF63829">
    <property type="entry name" value="Calcium-dependent phosphotriesterase"/>
    <property type="match status" value="3"/>
</dbReference>
<evidence type="ECO:0000256" key="3">
    <source>
        <dbReference type="ARBA" id="ARBA00022553"/>
    </source>
</evidence>
<gene>
    <name evidence="12" type="ORF">DJ013_05425</name>
</gene>
<dbReference type="InterPro" id="IPR018062">
    <property type="entry name" value="HTH_AraC-typ_CS"/>
</dbReference>
<dbReference type="Gene3D" id="3.40.50.2300">
    <property type="match status" value="1"/>
</dbReference>
<dbReference type="EMBL" id="CP029480">
    <property type="protein sequence ID" value="AWV97633.1"/>
    <property type="molecule type" value="Genomic_DNA"/>
</dbReference>
<dbReference type="InterPro" id="IPR011110">
    <property type="entry name" value="Reg_prop"/>
</dbReference>
<dbReference type="CDD" id="cd00082">
    <property type="entry name" value="HisKA"/>
    <property type="match status" value="1"/>
</dbReference>
<dbReference type="Gene3D" id="1.10.10.60">
    <property type="entry name" value="Homeodomain-like"/>
    <property type="match status" value="1"/>
</dbReference>
<dbReference type="SUPFAM" id="SSF55874">
    <property type="entry name" value="ATPase domain of HSP90 chaperone/DNA topoisomerase II/histidine kinase"/>
    <property type="match status" value="1"/>
</dbReference>
<dbReference type="PROSITE" id="PS50109">
    <property type="entry name" value="HIS_KIN"/>
    <property type="match status" value="1"/>
</dbReference>
<dbReference type="InterPro" id="IPR036890">
    <property type="entry name" value="HATPase_C_sf"/>
</dbReference>
<keyword evidence="5" id="KW-0238">DNA-binding</keyword>
<evidence type="ECO:0000256" key="1">
    <source>
        <dbReference type="ARBA" id="ARBA00000085"/>
    </source>
</evidence>
<dbReference type="PANTHER" id="PTHR43547:SF2">
    <property type="entry name" value="HYBRID SIGNAL TRANSDUCTION HISTIDINE KINASE C"/>
    <property type="match status" value="1"/>
</dbReference>
<keyword evidence="6" id="KW-0804">Transcription</keyword>
<dbReference type="RefSeq" id="WP_111370735.1">
    <property type="nucleotide sequence ID" value="NZ_CP029480.1"/>
</dbReference>
<accession>A0A2Z4G9N9</accession>
<dbReference type="EC" id="2.7.13.3" evidence="2"/>
<dbReference type="PROSITE" id="PS50110">
    <property type="entry name" value="RESPONSE_REGULATORY"/>
    <property type="match status" value="1"/>
</dbReference>
<evidence type="ECO:0000256" key="8">
    <source>
        <dbReference type="SAM" id="Phobius"/>
    </source>
</evidence>
<evidence type="ECO:0000256" key="6">
    <source>
        <dbReference type="ARBA" id="ARBA00023163"/>
    </source>
</evidence>
<dbReference type="Pfam" id="PF07495">
    <property type="entry name" value="Y_Y_Y"/>
    <property type="match status" value="1"/>
</dbReference>
<dbReference type="SUPFAM" id="SSF52172">
    <property type="entry name" value="CheY-like"/>
    <property type="match status" value="1"/>
</dbReference>
<dbReference type="Pfam" id="PF02518">
    <property type="entry name" value="HATPase_c"/>
    <property type="match status" value="1"/>
</dbReference>
<evidence type="ECO:0000256" key="2">
    <source>
        <dbReference type="ARBA" id="ARBA00012438"/>
    </source>
</evidence>
<dbReference type="PROSITE" id="PS00041">
    <property type="entry name" value="HTH_ARAC_FAMILY_1"/>
    <property type="match status" value="1"/>
</dbReference>
<dbReference type="Gene3D" id="1.10.287.130">
    <property type="match status" value="1"/>
</dbReference>
<evidence type="ECO:0000313" key="13">
    <source>
        <dbReference type="Proteomes" id="UP000249873"/>
    </source>
</evidence>
<dbReference type="PANTHER" id="PTHR43547">
    <property type="entry name" value="TWO-COMPONENT HISTIDINE KINASE"/>
    <property type="match status" value="1"/>
</dbReference>
<feature type="modified residue" description="4-aspartylphosphate" evidence="7">
    <location>
        <position position="1189"/>
    </location>
</feature>
<dbReference type="PROSITE" id="PS01124">
    <property type="entry name" value="HTH_ARAC_FAMILY_2"/>
    <property type="match status" value="1"/>
</dbReference>
<comment type="catalytic activity">
    <reaction evidence="1">
        <text>ATP + protein L-histidine = ADP + protein N-phospho-L-histidine.</text>
        <dbReference type="EC" id="2.7.13.3"/>
    </reaction>
</comment>
<dbReference type="SMART" id="SM00342">
    <property type="entry name" value="HTH_ARAC"/>
    <property type="match status" value="1"/>
</dbReference>
<sequence>MSLKKYLFIFCYLLSSICIGQFNNLKFENLDTYNGLSSSTCFEIFQDQDGFLWFGTIDGLNKYNGHEFEIFRSELNNQKTLSNNRINAIEEDSEGNLWIGTNNGLNLYNKQTNAFTRINLYSQVSLANSSQKIINDLLFDDTTKKLWVATNNGAIKIALGDHSANSKNYEYSYYLKDQTDANSLDDNIVNVILKDGDQKIWIGTNGQNLNRYNPTKNNFDRIPIQNQKPYELNHKPKKVFIDADGDFWIGNDLSNLILWKRKENEFKHVALVNKTIPIHDIYQDKNGLFWVSADAFGLYLFSKDKGEVKLEKHIESNTSDPFSLPNNKPAKIFEDTKGIYWIGSYDKGVSKLDPTNYSFGHYYYQANNPNGLNEKIVQSVLEDSKGRIWISAYNGGLNLFDEKTKSFKHYSSSRTGLSSDRILYTFQSSDGSIWVCTLDGGVNKFNPENNSFQTFLHKKNDPNSIGQSSVWTGTEDKLKRIWFGLRTEGLSLYDPKTGHFKTYKNTNIKEKGLVSNSVICNFIDSQNRLFIGTSLGLNYVELDKLDGYIPKDIPFKLIKEKNLEGAGINYVTEDSSGNIWIGSDYGVYKLNKKLKLEKSYSSNNGLPNNLVIGIKEDNNKKIWITTKGGLSLLDPKTDNFKNYNVHDGIQGPEFQTKSIEKTKNGRIIVGGINGFNIFQPSDIKTSNTDSLHPLITKFKLNNKIVSAGDTINGRVLLNKGISKTKNLTLKYNENYISFEIVALHFDNSEQVKYAYRMKGLDNEFISLGSNRVVNLSNLEFGNYIFEVKASLTGDWDSAETAYLNIEITPPLWRTWWAYLIYFILGSLLLWALVHYYTLKIREDQQHELDQKQLEFFMNVSHEFRTPLTLILNPVNKILANFGNDPQVIKASATSIQRSARRLMHLVNQLLDYRKMDVGMYPMQLEKGDIVKFSKEIFSLFKDLALKKDILYTFKNSPETINCLFDFDKVEKIITNLISNAIKFTNSEGSISVSVEKIKLPASNSKLALFKKKELTDYILLTVEDTGIGLDTDQKQNIFSRFYSIDKTKSGTGIGLNFTKGLVELHGGEISIDSKRKKGTKFIVKLPYDVKSKPKNVENVKNEYLINSMRAVEYDMLISNDTTSDNNDDKKSKLITNEKLPMVLIVEDNKELRVHLTNDLKDSYQVKEAVNGEEGLKMIEKHHPDIVISDVMMPKMDGFEMCKLMKTDLETSHIPIILLTARTLEEDRIEGYENGADGYLSKPFSIDVLRSRISNLLVAKNRLRQRFSEIGGVFPSREVTTNNIDEAFLDKATRIVMKNISDLDFKQEDLLKDMHLGRSQFYRKINALTGNNPSHFIRTIRLRYASDLLLKNEYSIKEITYMAGFNSTAYFSKTFRELFELTPTQYMEQAAKTVKS</sequence>
<dbReference type="Pfam" id="PF00512">
    <property type="entry name" value="HisKA"/>
    <property type="match status" value="1"/>
</dbReference>